<evidence type="ECO:0000259" key="1">
    <source>
        <dbReference type="Pfam" id="PF00248"/>
    </source>
</evidence>
<dbReference type="OrthoDB" id="9773828at2"/>
<dbReference type="EMBL" id="VDCQ01000050">
    <property type="protein sequence ID" value="TNJ62981.1"/>
    <property type="molecule type" value="Genomic_DNA"/>
</dbReference>
<accession>A0A5C4T1P9</accession>
<dbReference type="InterPro" id="IPR036812">
    <property type="entry name" value="NAD(P)_OxRdtase_dom_sf"/>
</dbReference>
<evidence type="ECO:0000313" key="2">
    <source>
        <dbReference type="EMBL" id="TNJ62981.1"/>
    </source>
</evidence>
<dbReference type="Proteomes" id="UP000307943">
    <property type="component" value="Unassembled WGS sequence"/>
</dbReference>
<dbReference type="Pfam" id="PF00248">
    <property type="entry name" value="Aldo_ket_red"/>
    <property type="match status" value="1"/>
</dbReference>
<dbReference type="CDD" id="cd19097">
    <property type="entry name" value="AKR_unchar"/>
    <property type="match status" value="1"/>
</dbReference>
<proteinExistence type="predicted"/>
<dbReference type="SUPFAM" id="SSF51430">
    <property type="entry name" value="NAD(P)-linked oxidoreductase"/>
    <property type="match status" value="1"/>
</dbReference>
<name>A0A5C4T1P9_9BACL</name>
<evidence type="ECO:0000313" key="3">
    <source>
        <dbReference type="Proteomes" id="UP000307943"/>
    </source>
</evidence>
<dbReference type="PANTHER" id="PTHR43312">
    <property type="entry name" value="D-THREO-ALDOSE 1-DEHYDROGENASE"/>
    <property type="match status" value="1"/>
</dbReference>
<reference evidence="2 3" key="1">
    <citation type="submission" date="2019-05" db="EMBL/GenBank/DDBJ databases">
        <title>We sequenced the genome of Paenibacillus hemerocallicola KCTC 33185 for further insight into its adaptation and study the phylogeny of Paenibacillus.</title>
        <authorList>
            <person name="Narsing Rao M.P."/>
        </authorList>
    </citation>
    <scope>NUCLEOTIDE SEQUENCE [LARGE SCALE GENOMIC DNA]</scope>
    <source>
        <strain evidence="2 3">KCTC 33185</strain>
    </source>
</reference>
<dbReference type="InterPro" id="IPR023210">
    <property type="entry name" value="NADP_OxRdtase_dom"/>
</dbReference>
<organism evidence="2 3">
    <name type="scientific">Paenibacillus hemerocallicola</name>
    <dbReference type="NCBI Taxonomy" id="1172614"/>
    <lineage>
        <taxon>Bacteria</taxon>
        <taxon>Bacillati</taxon>
        <taxon>Bacillota</taxon>
        <taxon>Bacilli</taxon>
        <taxon>Bacillales</taxon>
        <taxon>Paenibacillaceae</taxon>
        <taxon>Paenibacillus</taxon>
    </lineage>
</organism>
<dbReference type="PANTHER" id="PTHR43312:SF1">
    <property type="entry name" value="NADP-DEPENDENT OXIDOREDUCTASE DOMAIN-CONTAINING PROTEIN"/>
    <property type="match status" value="1"/>
</dbReference>
<keyword evidence="3" id="KW-1185">Reference proteome</keyword>
<sequence>MVKGGDIPLSDVGGIKLSKLMLGTAQLGISGYGIANRTGEVDARALLDRCAEHGINCFDTALEYGDAELKLGRYFEGKRTPFIVSKLKTDPNLDEAALEKQMNERTETILERLKLRTLPALMIHDPAVLEAYGERVSQVLNRLRRSGLIERAGVSLGANSDEQFARCGRLLHDEIYETVQLPLNLWDRRAVECGALRQFREDGKIVIARSVFLQGLFFRTADGLPEPLGTIAREALAKLGEIAETEGISVAELAMGYVRDTEGVHCLVIGAERPEQIDDNVRLLSGPVLSERARQALETEFRNVPDILITPAMWVQA</sequence>
<dbReference type="AlphaFoldDB" id="A0A5C4T1P9"/>
<dbReference type="Gene3D" id="3.20.20.100">
    <property type="entry name" value="NADP-dependent oxidoreductase domain"/>
    <property type="match status" value="1"/>
</dbReference>
<dbReference type="RefSeq" id="WP_139605538.1">
    <property type="nucleotide sequence ID" value="NZ_VDCQ01000050.1"/>
</dbReference>
<dbReference type="InterPro" id="IPR053135">
    <property type="entry name" value="AKR2_Oxidoreductase"/>
</dbReference>
<feature type="domain" description="NADP-dependent oxidoreductase" evidence="1">
    <location>
        <begin position="19"/>
        <end position="291"/>
    </location>
</feature>
<protein>
    <submittedName>
        <fullName evidence="2">Aldo/keto reductase</fullName>
    </submittedName>
</protein>
<gene>
    <name evidence="2" type="ORF">FE784_27895</name>
</gene>
<comment type="caution">
    <text evidence="2">The sequence shown here is derived from an EMBL/GenBank/DDBJ whole genome shotgun (WGS) entry which is preliminary data.</text>
</comment>